<dbReference type="EMBL" id="JAESVG020000010">
    <property type="protein sequence ID" value="KAG8623224.1"/>
    <property type="molecule type" value="Genomic_DNA"/>
</dbReference>
<evidence type="ECO:0000313" key="2">
    <source>
        <dbReference type="Proteomes" id="UP000809789"/>
    </source>
</evidence>
<dbReference type="Proteomes" id="UP000809789">
    <property type="component" value="Unassembled WGS sequence"/>
</dbReference>
<accession>A0A8K0KSW0</accession>
<keyword evidence="2" id="KW-1185">Reference proteome</keyword>
<dbReference type="AlphaFoldDB" id="A0A8K0KSW0"/>
<evidence type="ECO:0000313" key="1">
    <source>
        <dbReference type="EMBL" id="KAG8623224.1"/>
    </source>
</evidence>
<proteinExistence type="predicted"/>
<sequence>MVPPVVHSGYPASNAACIQRHLSILSYIETYWNIPHSRPVTQFRPSSQSFRCRWSAVSVHHATRQINNEVIPLQTKSTLWTRVYFLVVSVADPAILSETS</sequence>
<organism evidence="1 2">
    <name type="scientific">Elsinoe batatas</name>
    <dbReference type="NCBI Taxonomy" id="2601811"/>
    <lineage>
        <taxon>Eukaryota</taxon>
        <taxon>Fungi</taxon>
        <taxon>Dikarya</taxon>
        <taxon>Ascomycota</taxon>
        <taxon>Pezizomycotina</taxon>
        <taxon>Dothideomycetes</taxon>
        <taxon>Dothideomycetidae</taxon>
        <taxon>Myriangiales</taxon>
        <taxon>Elsinoaceae</taxon>
        <taxon>Elsinoe</taxon>
    </lineage>
</organism>
<reference evidence="1" key="1">
    <citation type="submission" date="2021-07" db="EMBL/GenBank/DDBJ databases">
        <title>Elsinoe batatas strain:CRI-CJ2 Genome sequencing and assembly.</title>
        <authorList>
            <person name="Huang L."/>
        </authorList>
    </citation>
    <scope>NUCLEOTIDE SEQUENCE</scope>
    <source>
        <strain evidence="1">CRI-CJ2</strain>
    </source>
</reference>
<comment type="caution">
    <text evidence="1">The sequence shown here is derived from an EMBL/GenBank/DDBJ whole genome shotgun (WGS) entry which is preliminary data.</text>
</comment>
<name>A0A8K0KSW0_9PEZI</name>
<gene>
    <name evidence="1" type="ORF">KVT40_008200</name>
</gene>
<protein>
    <submittedName>
        <fullName evidence="1">Uncharacterized protein</fullName>
    </submittedName>
</protein>